<dbReference type="Gene3D" id="3.30.360.10">
    <property type="entry name" value="Dihydrodipicolinate Reductase, domain 2"/>
    <property type="match status" value="1"/>
</dbReference>
<dbReference type="PANTHER" id="PTHR43249">
    <property type="entry name" value="UDP-N-ACETYL-2-AMINO-2-DEOXY-D-GLUCURONATE OXIDASE"/>
    <property type="match status" value="1"/>
</dbReference>
<evidence type="ECO:0000313" key="4">
    <source>
        <dbReference type="Proteomes" id="UP001597180"/>
    </source>
</evidence>
<dbReference type="RefSeq" id="WP_345590875.1">
    <property type="nucleotide sequence ID" value="NZ_BAABJG010000024.1"/>
</dbReference>
<dbReference type="Gene3D" id="3.40.50.720">
    <property type="entry name" value="NAD(P)-binding Rossmann-like Domain"/>
    <property type="match status" value="1"/>
</dbReference>
<reference evidence="4" key="1">
    <citation type="journal article" date="2019" name="Int. J. Syst. Evol. Microbiol.">
        <title>The Global Catalogue of Microorganisms (GCM) 10K type strain sequencing project: providing services to taxonomists for standard genome sequencing and annotation.</title>
        <authorList>
            <consortium name="The Broad Institute Genomics Platform"/>
            <consortium name="The Broad Institute Genome Sequencing Center for Infectious Disease"/>
            <person name="Wu L."/>
            <person name="Ma J."/>
        </authorList>
    </citation>
    <scope>NUCLEOTIDE SEQUENCE [LARGE SCALE GENOMIC DNA]</scope>
    <source>
        <strain evidence="4">CCUG 53270</strain>
    </source>
</reference>
<evidence type="ECO:0000259" key="2">
    <source>
        <dbReference type="Pfam" id="PF22725"/>
    </source>
</evidence>
<sequence length="354" mass="40044">MSSRKLKVGVVGLAVGASHVKDYAKSDIVQEIVLCDVNESRLNEIGDKYNISKKYTDFDKMLKEEKLDAISVAVPNFLHMPFAMRAMEAGAHVLCEKPMARNEAEARSMLEASQKHNKKLMINFNQRFQQECQTLKSVIDEGKLGDIYYVRTVWQRRRGLPWWYPLSSGKEICGGGAIIDLGVHVLDRAMWFCGYPEPEWVLGNTFCKVSKDEAMRRGIPNFELEDMGVAMFRMTNGTMLELEASWASNREKEIITTRIYGSKGGAVLHTTVGEGNAAYNKVFLETDGEIHDIPIEELRVSKMPNVRQAFLDAIVKDEEVPCTPQQGLRITQMLDMVYSSAEKGMPIRIESWSM</sequence>
<evidence type="ECO:0000313" key="3">
    <source>
        <dbReference type="EMBL" id="MFD1223489.1"/>
    </source>
</evidence>
<dbReference type="InterPro" id="IPR036291">
    <property type="entry name" value="NAD(P)-bd_dom_sf"/>
</dbReference>
<proteinExistence type="predicted"/>
<organism evidence="3 4">
    <name type="scientific">Paenibacillus vulneris</name>
    <dbReference type="NCBI Taxonomy" id="1133364"/>
    <lineage>
        <taxon>Bacteria</taxon>
        <taxon>Bacillati</taxon>
        <taxon>Bacillota</taxon>
        <taxon>Bacilli</taxon>
        <taxon>Bacillales</taxon>
        <taxon>Paenibacillaceae</taxon>
        <taxon>Paenibacillus</taxon>
    </lineage>
</organism>
<dbReference type="SUPFAM" id="SSF51735">
    <property type="entry name" value="NAD(P)-binding Rossmann-fold domains"/>
    <property type="match status" value="1"/>
</dbReference>
<dbReference type="SUPFAM" id="SSF55347">
    <property type="entry name" value="Glyceraldehyde-3-phosphate dehydrogenase-like, C-terminal domain"/>
    <property type="match status" value="1"/>
</dbReference>
<gene>
    <name evidence="3" type="ORF">ACFQ4B_25530</name>
</gene>
<dbReference type="InterPro" id="IPR052515">
    <property type="entry name" value="Gfo/Idh/MocA_Oxidoreductase"/>
</dbReference>
<name>A0ABW3UVI8_9BACL</name>
<dbReference type="Pfam" id="PF22725">
    <property type="entry name" value="GFO_IDH_MocA_C3"/>
    <property type="match status" value="1"/>
</dbReference>
<dbReference type="Pfam" id="PF01408">
    <property type="entry name" value="GFO_IDH_MocA"/>
    <property type="match status" value="1"/>
</dbReference>
<dbReference type="Proteomes" id="UP001597180">
    <property type="component" value="Unassembled WGS sequence"/>
</dbReference>
<evidence type="ECO:0000259" key="1">
    <source>
        <dbReference type="Pfam" id="PF01408"/>
    </source>
</evidence>
<dbReference type="PANTHER" id="PTHR43249:SF1">
    <property type="entry name" value="D-GLUCOSIDE 3-DEHYDROGENASE"/>
    <property type="match status" value="1"/>
</dbReference>
<feature type="domain" description="GFO/IDH/MocA-like oxidoreductase" evidence="2">
    <location>
        <begin position="133"/>
        <end position="266"/>
    </location>
</feature>
<dbReference type="InterPro" id="IPR000683">
    <property type="entry name" value="Gfo/Idh/MocA-like_OxRdtase_N"/>
</dbReference>
<feature type="domain" description="Gfo/Idh/MocA-like oxidoreductase N-terminal" evidence="1">
    <location>
        <begin position="6"/>
        <end position="124"/>
    </location>
</feature>
<comment type="caution">
    <text evidence="3">The sequence shown here is derived from an EMBL/GenBank/DDBJ whole genome shotgun (WGS) entry which is preliminary data.</text>
</comment>
<keyword evidence="4" id="KW-1185">Reference proteome</keyword>
<accession>A0ABW3UVI8</accession>
<dbReference type="InterPro" id="IPR055170">
    <property type="entry name" value="GFO_IDH_MocA-like_dom"/>
</dbReference>
<dbReference type="EMBL" id="JBHTLU010000035">
    <property type="protein sequence ID" value="MFD1223489.1"/>
    <property type="molecule type" value="Genomic_DNA"/>
</dbReference>
<protein>
    <submittedName>
        <fullName evidence="3">Gfo/Idh/MocA family protein</fullName>
    </submittedName>
</protein>